<dbReference type="GO" id="GO:0016881">
    <property type="term" value="F:acid-amino acid ligase activity"/>
    <property type="evidence" value="ECO:0007669"/>
    <property type="project" value="UniProtKB-ARBA"/>
</dbReference>
<dbReference type="InterPro" id="IPR022770">
    <property type="entry name" value="IucA/IucC-like_C"/>
</dbReference>
<feature type="domain" description="Aerobactin siderophore biosynthesis IucA/IucC N-terminal" evidence="3">
    <location>
        <begin position="139"/>
        <end position="388"/>
    </location>
</feature>
<reference evidence="5" key="1">
    <citation type="submission" date="2022-06" db="EMBL/GenBank/DDBJ databases">
        <title>Genomic Encyclopedia of Archaeal and Bacterial Type Strains, Phase II (KMG-II): from individual species to whole genera.</title>
        <authorList>
            <person name="Goeker M."/>
        </authorList>
    </citation>
    <scope>NUCLEOTIDE SEQUENCE</scope>
    <source>
        <strain evidence="5">DSM 43935</strain>
    </source>
</reference>
<dbReference type="RefSeq" id="WP_253776671.1">
    <property type="nucleotide sequence ID" value="NZ_JAMTCK010000015.1"/>
</dbReference>
<dbReference type="Pfam" id="PF04183">
    <property type="entry name" value="IucA_IucC"/>
    <property type="match status" value="1"/>
</dbReference>
<dbReference type="Gene3D" id="1.10.510.40">
    <property type="match status" value="1"/>
</dbReference>
<evidence type="ECO:0000313" key="6">
    <source>
        <dbReference type="Proteomes" id="UP001206128"/>
    </source>
</evidence>
<organism evidence="5 6">
    <name type="scientific">Goodfellowiella coeruleoviolacea</name>
    <dbReference type="NCBI Taxonomy" id="334858"/>
    <lineage>
        <taxon>Bacteria</taxon>
        <taxon>Bacillati</taxon>
        <taxon>Actinomycetota</taxon>
        <taxon>Actinomycetes</taxon>
        <taxon>Pseudonocardiales</taxon>
        <taxon>Pseudonocardiaceae</taxon>
        <taxon>Goodfellowiella</taxon>
    </lineage>
</organism>
<dbReference type="Proteomes" id="UP001206128">
    <property type="component" value="Unassembled WGS sequence"/>
</dbReference>
<keyword evidence="6" id="KW-1185">Reference proteome</keyword>
<evidence type="ECO:0000256" key="1">
    <source>
        <dbReference type="ARBA" id="ARBA00004924"/>
    </source>
</evidence>
<evidence type="ECO:0000313" key="5">
    <source>
        <dbReference type="EMBL" id="MCP2168631.1"/>
    </source>
</evidence>
<evidence type="ECO:0000256" key="2">
    <source>
        <dbReference type="ARBA" id="ARBA00007832"/>
    </source>
</evidence>
<dbReference type="InterPro" id="IPR037455">
    <property type="entry name" value="LucA/IucC-like"/>
</dbReference>
<gene>
    <name evidence="5" type="ORF">LX83_005509</name>
</gene>
<feature type="domain" description="Aerobactin siderophore biosynthesis IucA/IucC-like C-terminal" evidence="4">
    <location>
        <begin position="410"/>
        <end position="576"/>
    </location>
</feature>
<dbReference type="PANTHER" id="PTHR34384">
    <property type="entry name" value="L-2,3-DIAMINOPROPANOATE--CITRATE LIGASE"/>
    <property type="match status" value="1"/>
</dbReference>
<proteinExistence type="inferred from homology"/>
<accession>A0AAE3GI32</accession>
<evidence type="ECO:0000259" key="4">
    <source>
        <dbReference type="Pfam" id="PF06276"/>
    </source>
</evidence>
<evidence type="ECO:0000259" key="3">
    <source>
        <dbReference type="Pfam" id="PF04183"/>
    </source>
</evidence>
<dbReference type="AlphaFoldDB" id="A0AAE3GI32"/>
<dbReference type="InterPro" id="IPR007310">
    <property type="entry name" value="Aerobactin_biosyn_IucA/IucC_N"/>
</dbReference>
<sequence>MALFVPPALTAATWHRAGIRLLAKAIAEFSHEGLLAPEEIGRGEYRLALTSGVAYVFRARRGAYETWHVEPGSVRRVFDDQIVVANDPLRFVLDARETLGLAGDTAGHLVRELSATLVADAGLLAGDALSSADLADLPYADLEGHQTGHPWLVPNKGRVGFSASDAARYAPEARTPLRLPWLAAHTDIAEYRAVPALSAGRLLSEELDDATRLRFANSLGRRGLDPSRYLWLPVHPWQWDEVVVTTFASDVATNRIVPLGEGCDSHLPQQSIRTFSNVDTPSRRHVKLPLSIFNTLVWRGLPTERTLAAPAVTEWVLGLHANDPFLAEETDVVLLGEVASVTVRHSLLEDIPGVPYQYRELLGAIWRESLITKLVPGERARTLASLLHVDHADRPFVAELIKRSTVDARTWLGRVFHAILPPLLHFLYRYGVAFSAHGENAILVFDEHEMPARLAVKDFVDDVNVCAEPPGRRLFPELATMPPEVDAVLLREPPEILRHHIVTALFVGHFRYLAELFQRYFGVAEAEFWGMVRAEITGYHQRFPELADRFALFDLLGPDVERFGLNRNRLLVDGYRDRPERPHAARHGRVANPLHQP</sequence>
<comment type="pathway">
    <text evidence="1">Siderophore biosynthesis.</text>
</comment>
<dbReference type="Gene3D" id="3.30.310.280">
    <property type="match status" value="1"/>
</dbReference>
<dbReference type="GO" id="GO:0019290">
    <property type="term" value="P:siderophore biosynthetic process"/>
    <property type="evidence" value="ECO:0007669"/>
    <property type="project" value="InterPro"/>
</dbReference>
<dbReference type="PANTHER" id="PTHR34384:SF6">
    <property type="entry name" value="STAPHYLOFERRIN B SYNTHASE"/>
    <property type="match status" value="1"/>
</dbReference>
<comment type="caution">
    <text evidence="5">The sequence shown here is derived from an EMBL/GenBank/DDBJ whole genome shotgun (WGS) entry which is preliminary data.</text>
</comment>
<name>A0AAE3GI32_9PSEU</name>
<dbReference type="EMBL" id="JAMTCK010000015">
    <property type="protein sequence ID" value="MCP2168631.1"/>
    <property type="molecule type" value="Genomic_DNA"/>
</dbReference>
<protein>
    <submittedName>
        <fullName evidence="5">Siderophore synthetase component</fullName>
    </submittedName>
</protein>
<comment type="similarity">
    <text evidence="2">Belongs to the IucA/IucC family.</text>
</comment>
<dbReference type="Pfam" id="PF06276">
    <property type="entry name" value="FhuF"/>
    <property type="match status" value="1"/>
</dbReference>
<dbReference type="Gene3D" id="6.10.250.3370">
    <property type="match status" value="1"/>
</dbReference>